<dbReference type="Gene3D" id="1.25.40.10">
    <property type="entry name" value="Tetratricopeptide repeat domain"/>
    <property type="match status" value="1"/>
</dbReference>
<proteinExistence type="predicted"/>
<gene>
    <name evidence="1" type="ORF">HKW66_Vig0042130</name>
</gene>
<protein>
    <recommendedName>
        <fullName evidence="3">MalT-like TPR region domain-containing protein</fullName>
    </recommendedName>
</protein>
<dbReference type="Proteomes" id="UP000743370">
    <property type="component" value="Unassembled WGS sequence"/>
</dbReference>
<dbReference type="AlphaFoldDB" id="A0A8T0L1I6"/>
<dbReference type="GO" id="GO:0005739">
    <property type="term" value="C:mitochondrion"/>
    <property type="evidence" value="ECO:0007669"/>
    <property type="project" value="TreeGrafter"/>
</dbReference>
<dbReference type="PANTHER" id="PTHR47868:SF2">
    <property type="entry name" value="OS05G0457700 PROTEIN"/>
    <property type="match status" value="1"/>
</dbReference>
<sequence length="504" mass="55891">MFRIAAKLSSRTSSSSSALKANPFPTNLSPFPTSSFRPFTVGLELESHMVVPDAIKMINYAVNQWRKERSLGSFRMGLCVLKHCLSCELTEGRDSKHENSKGMAMLARSTILYERGEYTEAIEKLEDVQELTNSYLGVRVGALEAQAGLYLEMGQDDLAAAVADKCMKVVENQRQAKDFEIQRRDFVAHFIRAKALKGLIELVKGNVDSAEEFFDEPIDQKYWDGISFSCSQEFLHKKKNYSLAKEVYRSVVLGAVQIRRAGNPYLAAGNMSANQLLVGSMCAYGQIEALMGDFYWAEHELGKALTEAEEAHGDPKHPLVAAVLASLALMYRRKAIQEHSSALLIQEGLYRKVIDILKVPSEETKTEGGAPFVDRSDIAALARERLKAESDEGDCCQRGCWTCCHVWREVAVVVVSPKGCNGNGSNDDGDNNSAAGETDWCHPLDLLGLIGAYAEVLSVQENRKDEGEKMKNLAESMWKHPKMSLADALDTDTKVIDTRISRII</sequence>
<evidence type="ECO:0008006" key="3">
    <source>
        <dbReference type="Google" id="ProtNLM"/>
    </source>
</evidence>
<dbReference type="EMBL" id="JABFOF010000002">
    <property type="protein sequence ID" value="KAG2404958.1"/>
    <property type="molecule type" value="Genomic_DNA"/>
</dbReference>
<dbReference type="InterPro" id="IPR011990">
    <property type="entry name" value="TPR-like_helical_dom_sf"/>
</dbReference>
<dbReference type="PANTHER" id="PTHR47868">
    <property type="entry name" value="OS05G0457700 PROTEIN"/>
    <property type="match status" value="1"/>
</dbReference>
<reference evidence="1 2" key="1">
    <citation type="submission" date="2020-05" db="EMBL/GenBank/DDBJ databases">
        <title>Vigna angularis (adzuki bean) Var. LongXiaoDou No. 4 denovo assembly.</title>
        <authorList>
            <person name="Xiang H."/>
        </authorList>
    </citation>
    <scope>NUCLEOTIDE SEQUENCE [LARGE SCALE GENOMIC DNA]</scope>
    <source>
        <tissue evidence="1">Leaf</tissue>
    </source>
</reference>
<evidence type="ECO:0000313" key="1">
    <source>
        <dbReference type="EMBL" id="KAG2404958.1"/>
    </source>
</evidence>
<name>A0A8T0L1I6_PHAAN</name>
<comment type="caution">
    <text evidence="1">The sequence shown here is derived from an EMBL/GenBank/DDBJ whole genome shotgun (WGS) entry which is preliminary data.</text>
</comment>
<accession>A0A8T0L1I6</accession>
<evidence type="ECO:0000313" key="2">
    <source>
        <dbReference type="Proteomes" id="UP000743370"/>
    </source>
</evidence>
<organism evidence="1 2">
    <name type="scientific">Phaseolus angularis</name>
    <name type="common">Azuki bean</name>
    <name type="synonym">Vigna angularis</name>
    <dbReference type="NCBI Taxonomy" id="3914"/>
    <lineage>
        <taxon>Eukaryota</taxon>
        <taxon>Viridiplantae</taxon>
        <taxon>Streptophyta</taxon>
        <taxon>Embryophyta</taxon>
        <taxon>Tracheophyta</taxon>
        <taxon>Spermatophyta</taxon>
        <taxon>Magnoliopsida</taxon>
        <taxon>eudicotyledons</taxon>
        <taxon>Gunneridae</taxon>
        <taxon>Pentapetalae</taxon>
        <taxon>rosids</taxon>
        <taxon>fabids</taxon>
        <taxon>Fabales</taxon>
        <taxon>Fabaceae</taxon>
        <taxon>Papilionoideae</taxon>
        <taxon>50 kb inversion clade</taxon>
        <taxon>NPAAA clade</taxon>
        <taxon>indigoferoid/millettioid clade</taxon>
        <taxon>Phaseoleae</taxon>
        <taxon>Vigna</taxon>
    </lineage>
</organism>
<dbReference type="SUPFAM" id="SSF48452">
    <property type="entry name" value="TPR-like"/>
    <property type="match status" value="1"/>
</dbReference>